<name>A0AB73UKE2_BACCE</name>
<dbReference type="AlphaFoldDB" id="A0AB73UKE2"/>
<dbReference type="NCBIfam" id="NF038310">
    <property type="entry name" value="lysogeny_AimR"/>
    <property type="match status" value="1"/>
</dbReference>
<evidence type="ECO:0008006" key="4">
    <source>
        <dbReference type="Google" id="ProtNLM"/>
    </source>
</evidence>
<evidence type="ECO:0000313" key="2">
    <source>
        <dbReference type="EMBL" id="QHV44805.1"/>
    </source>
</evidence>
<feature type="coiled-coil region" evidence="1">
    <location>
        <begin position="134"/>
        <end position="189"/>
    </location>
</feature>
<accession>A0AB73UKE2</accession>
<gene>
    <name evidence="2" type="ORF">C1N66_17350</name>
</gene>
<dbReference type="InterPro" id="IPR047705">
    <property type="entry name" value="AimR-like"/>
</dbReference>
<dbReference type="EMBL" id="CP028009">
    <property type="protein sequence ID" value="QHV44805.1"/>
    <property type="molecule type" value="Genomic_DNA"/>
</dbReference>
<organism evidence="2 3">
    <name type="scientific">Bacillus cereus</name>
    <dbReference type="NCBI Taxonomy" id="1396"/>
    <lineage>
        <taxon>Bacteria</taxon>
        <taxon>Bacillati</taxon>
        <taxon>Bacillota</taxon>
        <taxon>Bacilli</taxon>
        <taxon>Bacillales</taxon>
        <taxon>Bacillaceae</taxon>
        <taxon>Bacillus</taxon>
        <taxon>Bacillus cereus group</taxon>
    </lineage>
</organism>
<evidence type="ECO:0000256" key="1">
    <source>
        <dbReference type="SAM" id="Coils"/>
    </source>
</evidence>
<reference evidence="2 3" key="1">
    <citation type="submission" date="2018-03" db="EMBL/GenBank/DDBJ databases">
        <title>The complete genome of bacterial strain SGAir0260.</title>
        <authorList>
            <person name="Schuster S.C."/>
        </authorList>
    </citation>
    <scope>NUCLEOTIDE SEQUENCE [LARGE SCALE GENOMIC DNA]</scope>
    <source>
        <strain evidence="2 3">SGAir0260</strain>
    </source>
</reference>
<dbReference type="RefSeq" id="WP_162280217.1">
    <property type="nucleotide sequence ID" value="NZ_CP028009.1"/>
</dbReference>
<proteinExistence type="predicted"/>
<keyword evidence="1" id="KW-0175">Coiled coil</keyword>
<evidence type="ECO:0000313" key="3">
    <source>
        <dbReference type="Proteomes" id="UP000464780"/>
    </source>
</evidence>
<dbReference type="Pfam" id="PF22871">
    <property type="entry name" value="AimR"/>
    <property type="match status" value="1"/>
</dbReference>
<dbReference type="Proteomes" id="UP000464780">
    <property type="component" value="Chromosome"/>
</dbReference>
<protein>
    <recommendedName>
        <fullName evidence="4">Prophage helix-turn-helix protein</fullName>
    </recommendedName>
</protein>
<sequence>MEYWLANIIDQIDFQRKNRETIAKSLGISGPAFSKNLSGKTELGFLNMVKLVEDLFEDPFEKTYMIRDFCRRTNSKKNIRIAMEYGNALGDLELLRIAIQRGITSNNVKTYEWACVYELVWMRLKKIISNASFIEELEERKKSKIAKNEEMKIMLDILTLYTMYDLRDFKILSERIENLQCKIEKISNNFIRDLYSNRVKEWYAYALLMDEQIEKSREVCHSILNVYDEHGYLHLLKVSALGYLGESYVDNYEQAIWYLNKGITLLNQCQFEKAQNRKKDFLNMRSYLRMIHGKDMHDLQIYDEGEWSLYYIVTGNRERAIRILRNRELTDGSLSPMKFCYLGWALEDKEILKKSIELFCSQGCKFYSYLPRKMLVDINKNGIIYTGDAK</sequence>